<dbReference type="PANTHER" id="PTHR22600:SF57">
    <property type="entry name" value="BETA-N-ACETYLHEXOSAMINIDASE"/>
    <property type="match status" value="1"/>
</dbReference>
<evidence type="ECO:0000256" key="5">
    <source>
        <dbReference type="PIRSR" id="PIRSR625705-1"/>
    </source>
</evidence>
<dbReference type="InterPro" id="IPR017853">
    <property type="entry name" value="GH"/>
</dbReference>
<proteinExistence type="inferred from homology"/>
<dbReference type="SUPFAM" id="SSF55545">
    <property type="entry name" value="beta-N-acetylhexosaminidase-like domain"/>
    <property type="match status" value="1"/>
</dbReference>
<dbReference type="SUPFAM" id="SSF51445">
    <property type="entry name" value="(Trans)glycosidases"/>
    <property type="match status" value="1"/>
</dbReference>
<dbReference type="GO" id="GO:0004563">
    <property type="term" value="F:beta-N-acetylhexosaminidase activity"/>
    <property type="evidence" value="ECO:0007669"/>
    <property type="project" value="UniProtKB-EC"/>
</dbReference>
<dbReference type="PANTHER" id="PTHR22600">
    <property type="entry name" value="BETA-HEXOSAMINIDASE"/>
    <property type="match status" value="1"/>
</dbReference>
<dbReference type="Gene3D" id="3.20.20.80">
    <property type="entry name" value="Glycosidases"/>
    <property type="match status" value="1"/>
</dbReference>
<keyword evidence="4" id="KW-0378">Hydrolase</keyword>
<sequence>MMNKLNRYERLREDGAFLTNSTIIEGGSELLSRIVQDSLVRNNLVHESDSTIFTAVRFIGGMDEEITGKINETFGIVLESNKDGYAIDAGEEVCIYAESMRGLLYGAYSLQQMSEQGYLKKGLIYNVPLCSFRGLKVYLPAAEDMEYFKSFIDMACYYRYNTIVVEVGGAMEYKRHPEINEGWKEYCDEMREYSGKGKDVQNRYTWEKNSIHCENGGGDWLPQHSVKELIDYCTARGLDVIPEVPSLSHCDYLLTRHPELAERQDDPYPDTYCPSNPASYELLFDVLDEIVDVFRPQTVHVGHDELYTIAVCEACRGKDAAALYREDLTKINQFLVDKGIRTMIWGEKLLNSGGSSVHAYAGAQRIILSQDGYVEQVIPATYPAIDMIPKDIQIMHWYWFFGKHFDEQLLERNLYTVYGNFEGPGIPGWTPRLAKGIQGASISNWSALKENYLQRNGIFFNIVYGNRMFWQENYDESLYPKLAEEVFEELFRYKNHSVLAGPHIEITHASTLYREFEWFFDGRFIDPLLDFLGEYEITFDDGETLRVPVNYGTDISSLECSWGLKLSQRFDSYEFDRTLIQVSGSALPVRNGNQTWYKIVLANPFPDKGLNGITFIPQNEKSGQVLLRQIQLKNRE</sequence>
<evidence type="ECO:0000256" key="4">
    <source>
        <dbReference type="ARBA" id="ARBA00022801"/>
    </source>
</evidence>
<dbReference type="InterPro" id="IPR015883">
    <property type="entry name" value="Glyco_hydro_20_cat"/>
</dbReference>
<gene>
    <name evidence="7" type="ORF">CGZ75_06105</name>
</gene>
<comment type="catalytic activity">
    <reaction evidence="1">
        <text>Hydrolysis of terminal non-reducing N-acetyl-D-hexosamine residues in N-acetyl-beta-D-hexosaminides.</text>
        <dbReference type="EC" id="3.2.1.52"/>
    </reaction>
</comment>
<evidence type="ECO:0000256" key="3">
    <source>
        <dbReference type="ARBA" id="ARBA00012663"/>
    </source>
</evidence>
<dbReference type="GO" id="GO:0016020">
    <property type="term" value="C:membrane"/>
    <property type="evidence" value="ECO:0007669"/>
    <property type="project" value="TreeGrafter"/>
</dbReference>
<dbReference type="Pfam" id="PF00728">
    <property type="entry name" value="Glyco_hydro_20"/>
    <property type="match status" value="1"/>
</dbReference>
<evidence type="ECO:0000313" key="7">
    <source>
        <dbReference type="EMBL" id="OXM16262.1"/>
    </source>
</evidence>
<accession>A0A229P207</accession>
<comment type="similarity">
    <text evidence="2">Belongs to the glycosyl hydrolase 20 family.</text>
</comment>
<dbReference type="AlphaFoldDB" id="A0A229P207"/>
<dbReference type="RefSeq" id="WP_089523346.1">
    <property type="nucleotide sequence ID" value="NZ_NMUQ01000001.1"/>
</dbReference>
<organism evidence="7 8">
    <name type="scientific">Paenibacillus herberti</name>
    <dbReference type="NCBI Taxonomy" id="1619309"/>
    <lineage>
        <taxon>Bacteria</taxon>
        <taxon>Bacillati</taxon>
        <taxon>Bacillota</taxon>
        <taxon>Bacilli</taxon>
        <taxon>Bacillales</taxon>
        <taxon>Paenibacillaceae</taxon>
        <taxon>Paenibacillus</taxon>
    </lineage>
</organism>
<dbReference type="InterPro" id="IPR029018">
    <property type="entry name" value="Hex-like_dom2"/>
</dbReference>
<name>A0A229P207_9BACL</name>
<dbReference type="GO" id="GO:0005975">
    <property type="term" value="P:carbohydrate metabolic process"/>
    <property type="evidence" value="ECO:0007669"/>
    <property type="project" value="InterPro"/>
</dbReference>
<dbReference type="PRINTS" id="PR00738">
    <property type="entry name" value="GLHYDRLASE20"/>
</dbReference>
<evidence type="ECO:0000313" key="8">
    <source>
        <dbReference type="Proteomes" id="UP000215145"/>
    </source>
</evidence>
<protein>
    <recommendedName>
        <fullName evidence="3">beta-N-acetylhexosaminidase</fullName>
        <ecNumber evidence="3">3.2.1.52</ecNumber>
    </recommendedName>
</protein>
<evidence type="ECO:0000259" key="6">
    <source>
        <dbReference type="Pfam" id="PF00728"/>
    </source>
</evidence>
<evidence type="ECO:0000256" key="1">
    <source>
        <dbReference type="ARBA" id="ARBA00001231"/>
    </source>
</evidence>
<evidence type="ECO:0000256" key="2">
    <source>
        <dbReference type="ARBA" id="ARBA00006285"/>
    </source>
</evidence>
<dbReference type="GO" id="GO:0030203">
    <property type="term" value="P:glycosaminoglycan metabolic process"/>
    <property type="evidence" value="ECO:0007669"/>
    <property type="project" value="TreeGrafter"/>
</dbReference>
<reference evidence="7 8" key="1">
    <citation type="submission" date="2017-07" db="EMBL/GenBank/DDBJ databases">
        <title>Paenibacillus herberti R33 genome sequencing and assembly.</title>
        <authorList>
            <person name="Su W."/>
        </authorList>
    </citation>
    <scope>NUCLEOTIDE SEQUENCE [LARGE SCALE GENOMIC DNA]</scope>
    <source>
        <strain evidence="7 8">R33</strain>
    </source>
</reference>
<feature type="domain" description="Glycoside hydrolase family 20 catalytic" evidence="6">
    <location>
        <begin position="146"/>
        <end position="353"/>
    </location>
</feature>
<dbReference type="EMBL" id="NMUQ01000001">
    <property type="protein sequence ID" value="OXM16262.1"/>
    <property type="molecule type" value="Genomic_DNA"/>
</dbReference>
<dbReference type="OrthoDB" id="9810898at2"/>
<comment type="caution">
    <text evidence="7">The sequence shown here is derived from an EMBL/GenBank/DDBJ whole genome shotgun (WGS) entry which is preliminary data.</text>
</comment>
<feature type="active site" description="Proton donor" evidence="5">
    <location>
        <position position="305"/>
    </location>
</feature>
<dbReference type="EC" id="3.2.1.52" evidence="3"/>
<dbReference type="InterPro" id="IPR025705">
    <property type="entry name" value="Beta_hexosaminidase_sua/sub"/>
</dbReference>
<keyword evidence="8" id="KW-1185">Reference proteome</keyword>
<dbReference type="Proteomes" id="UP000215145">
    <property type="component" value="Unassembled WGS sequence"/>
</dbReference>